<proteinExistence type="predicted"/>
<evidence type="ECO:0000256" key="3">
    <source>
        <dbReference type="SAM" id="MobiDB-lite"/>
    </source>
</evidence>
<dbReference type="Pfam" id="PF01516">
    <property type="entry name" value="Orbi_VP6"/>
    <property type="match status" value="1"/>
</dbReference>
<reference evidence="4" key="1">
    <citation type="journal article" date="2019" name="Viruses">
        <title>Discovery and Characterization of Bukakata orbivirus (Reoviridae:Orbivirus), a Novel Virus from a Ugandan Bat.</title>
        <authorList>
            <person name="Fagre A.C."/>
            <person name="Lee J.S."/>
            <person name="Kityo R.M."/>
            <person name="Bergren N.A."/>
            <person name="Mossel E.C."/>
            <person name="Nakayiki T."/>
            <person name="Nalikka B."/>
            <person name="Nyakarahuka L."/>
            <person name="Gilbert A.T."/>
            <person name="Peterhans J.K."/>
            <person name="Crabtree M.B."/>
            <person name="Towner J.S."/>
            <person name="Amman B.R."/>
            <person name="Sealy T.K."/>
            <person name="Schuh A.J."/>
            <person name="Nichol S.T."/>
            <person name="Lutwama J.J."/>
            <person name="Miller B.R."/>
            <person name="Kading R.C."/>
        </authorList>
    </citation>
    <scope>NUCLEOTIDE SEQUENCE</scope>
    <source>
        <strain evidence="4">DakAnK 654</strain>
    </source>
</reference>
<feature type="compositionally biased region" description="Basic and acidic residues" evidence="3">
    <location>
        <begin position="107"/>
        <end position="129"/>
    </location>
</feature>
<evidence type="ECO:0000256" key="2">
    <source>
        <dbReference type="ARBA" id="ARBA00022844"/>
    </source>
</evidence>
<accession>A0A482A264</accession>
<dbReference type="GO" id="GO:0005198">
    <property type="term" value="F:structural molecule activity"/>
    <property type="evidence" value="ECO:0007669"/>
    <property type="project" value="InterPro"/>
</dbReference>
<organism evidence="4">
    <name type="scientific">Fomede virus</name>
    <dbReference type="NCBI Taxonomy" id="2547356"/>
    <lineage>
        <taxon>Viruses</taxon>
        <taxon>Riboviria</taxon>
        <taxon>Orthornavirae</taxon>
        <taxon>Duplornaviricota</taxon>
        <taxon>Resentoviricetes</taxon>
        <taxon>Reovirales</taxon>
        <taxon>Sedoreoviridae</taxon>
        <taxon>Orbivirus</taxon>
        <taxon>Orbivirus chobarense</taxon>
        <taxon>Chobar Gorge virus</taxon>
    </lineage>
</organism>
<feature type="compositionally biased region" description="Basic and acidic residues" evidence="3">
    <location>
        <begin position="145"/>
        <end position="160"/>
    </location>
</feature>
<dbReference type="EMBL" id="MK359233">
    <property type="protein sequence ID" value="QBL15271.1"/>
    <property type="molecule type" value="Genomic_RNA"/>
</dbReference>
<feature type="compositionally biased region" description="Polar residues" evidence="3">
    <location>
        <begin position="41"/>
        <end position="52"/>
    </location>
</feature>
<feature type="region of interest" description="Disordered" evidence="3">
    <location>
        <begin position="40"/>
        <end position="182"/>
    </location>
</feature>
<keyword evidence="2" id="KW-0946">Virion</keyword>
<name>A0A482A264_9REOV</name>
<evidence type="ECO:0000313" key="4">
    <source>
        <dbReference type="EMBL" id="QBL15271.1"/>
    </source>
</evidence>
<evidence type="ECO:0000256" key="1">
    <source>
        <dbReference type="ARBA" id="ARBA00004328"/>
    </source>
</evidence>
<comment type="subcellular location">
    <subcellularLocation>
        <location evidence="1">Virion</location>
    </subcellularLocation>
</comment>
<dbReference type="GO" id="GO:0019028">
    <property type="term" value="C:viral capsid"/>
    <property type="evidence" value="ECO:0007669"/>
    <property type="project" value="InterPro"/>
</dbReference>
<protein>
    <submittedName>
        <fullName evidence="4">VP6</fullName>
    </submittedName>
</protein>
<sequence>MSRVTLLAPGDVVRSCEAELAQRNINVRVVAWEEVVEGNAPATTDRSHTGGTANRGVQPKDVRDDVGTATTSVRRETSAARTAHAGTVVAHGEGETPADSGQTETNQKNDRRTHIRGAERDKQDGDEKMAAGGAAGTRPDTMGVEEAREDTGGKAIRVPEDGGGGTTSGSRAAHADEPGGKPPIYVADQRIRDGLAGEINADVRVFSSTTEVGQDAIFLSLGASLLKSLGVPKDAVSKQKDSQMRIRKLGKMGQMVRVQHYEAISTLHDDFGRPAERTAGAVRSGVVLVSNDPTLSASAPVVFTVPTGDTTWKNTMRVVTARRNVRVYKGDAAEAKQQLLALVDAI</sequence>
<dbReference type="InterPro" id="IPR001399">
    <property type="entry name" value="Orbi_VP6"/>
</dbReference>